<evidence type="ECO:0000313" key="1">
    <source>
        <dbReference type="EMBL" id="PON42735.1"/>
    </source>
</evidence>
<keyword evidence="2" id="KW-1185">Reference proteome</keyword>
<sequence>MTSRSTRYSVREDVILTQVYLDISQDPITGRYQSVTTLWSHMEQKYKEARNGFGEYCNLQFSNEDYNC</sequence>
<dbReference type="Proteomes" id="UP000237105">
    <property type="component" value="Unassembled WGS sequence"/>
</dbReference>
<dbReference type="EMBL" id="JXTB01000385">
    <property type="protein sequence ID" value="PON42735.1"/>
    <property type="molecule type" value="Genomic_DNA"/>
</dbReference>
<dbReference type="OrthoDB" id="1304017at2759"/>
<dbReference type="AlphaFoldDB" id="A0A2P5B1U0"/>
<reference evidence="2" key="1">
    <citation type="submission" date="2016-06" db="EMBL/GenBank/DDBJ databases">
        <title>Parallel loss of symbiosis genes in relatives of nitrogen-fixing non-legume Parasponia.</title>
        <authorList>
            <person name="Van Velzen R."/>
            <person name="Holmer R."/>
            <person name="Bu F."/>
            <person name="Rutten L."/>
            <person name="Van Zeijl A."/>
            <person name="Liu W."/>
            <person name="Santuari L."/>
            <person name="Cao Q."/>
            <person name="Sharma T."/>
            <person name="Shen D."/>
            <person name="Roswanjaya Y."/>
            <person name="Wardhani T."/>
            <person name="Kalhor M.S."/>
            <person name="Jansen J."/>
            <person name="Van den Hoogen J."/>
            <person name="Gungor B."/>
            <person name="Hartog M."/>
            <person name="Hontelez J."/>
            <person name="Verver J."/>
            <person name="Yang W.-C."/>
            <person name="Schijlen E."/>
            <person name="Repin R."/>
            <person name="Schilthuizen M."/>
            <person name="Schranz E."/>
            <person name="Heidstra R."/>
            <person name="Miyata K."/>
            <person name="Fedorova E."/>
            <person name="Kohlen W."/>
            <person name="Bisseling T."/>
            <person name="Smit S."/>
            <person name="Geurts R."/>
        </authorList>
    </citation>
    <scope>NUCLEOTIDE SEQUENCE [LARGE SCALE GENOMIC DNA]</scope>
    <source>
        <strain evidence="2">cv. WU1-14</strain>
    </source>
</reference>
<name>A0A2P5B1U0_PARAD</name>
<protein>
    <submittedName>
        <fullName evidence="1">Uncharacterized protein</fullName>
    </submittedName>
</protein>
<evidence type="ECO:0000313" key="2">
    <source>
        <dbReference type="Proteomes" id="UP000237105"/>
    </source>
</evidence>
<gene>
    <name evidence="1" type="ORF">PanWU01x14_279690</name>
</gene>
<comment type="caution">
    <text evidence="1">The sequence shown here is derived from an EMBL/GenBank/DDBJ whole genome shotgun (WGS) entry which is preliminary data.</text>
</comment>
<organism evidence="1 2">
    <name type="scientific">Parasponia andersonii</name>
    <name type="common">Sponia andersonii</name>
    <dbReference type="NCBI Taxonomy" id="3476"/>
    <lineage>
        <taxon>Eukaryota</taxon>
        <taxon>Viridiplantae</taxon>
        <taxon>Streptophyta</taxon>
        <taxon>Embryophyta</taxon>
        <taxon>Tracheophyta</taxon>
        <taxon>Spermatophyta</taxon>
        <taxon>Magnoliopsida</taxon>
        <taxon>eudicotyledons</taxon>
        <taxon>Gunneridae</taxon>
        <taxon>Pentapetalae</taxon>
        <taxon>rosids</taxon>
        <taxon>fabids</taxon>
        <taxon>Rosales</taxon>
        <taxon>Cannabaceae</taxon>
        <taxon>Parasponia</taxon>
    </lineage>
</organism>
<accession>A0A2P5B1U0</accession>
<proteinExistence type="predicted"/>